<proteinExistence type="predicted"/>
<reference evidence="1" key="1">
    <citation type="submission" date="2018-08" db="EMBL/GenBank/DDBJ databases">
        <title>HSV2 whole genome sequences from clinical isolates.</title>
        <authorList>
            <person name="Roychoudhury P."/>
            <person name="Greninger A.L."/>
            <person name="Jerome K.R."/>
            <person name="Johnston C."/>
            <person name="Wald A."/>
            <person name="Xie H."/>
        </authorList>
    </citation>
    <scope>NUCLEOTIDE SEQUENCE</scope>
    <source>
        <strain evidence="1">2006-13869CAM</strain>
    </source>
</reference>
<dbReference type="EMBL" id="MH790603">
    <property type="protein sequence ID" value="QBH80091.1"/>
    <property type="molecule type" value="Genomic_DNA"/>
</dbReference>
<sequence>MVWSRCWGAMSSTPACSAPSKMRMLAVDAVLAPASGAAEHSSAVVRSAMLCASTCSVSMAGPSTTTRPLWNMALTVLATRLAGCSGWAGSVTGSLGHSSPGAISGTTMFCSVAYTRSKRTPAVQQRPREKAGTST</sequence>
<evidence type="ECO:0000313" key="1">
    <source>
        <dbReference type="EMBL" id="QBH80091.1"/>
    </source>
</evidence>
<organism evidence="1">
    <name type="scientific">Human herpesvirus 2</name>
    <name type="common">HHV-2</name>
    <name type="synonym">Human herpes simplex virus 2</name>
    <dbReference type="NCBI Taxonomy" id="10310"/>
    <lineage>
        <taxon>Viruses</taxon>
        <taxon>Duplodnaviria</taxon>
        <taxon>Heunggongvirae</taxon>
        <taxon>Peploviricota</taxon>
        <taxon>Herviviricetes</taxon>
        <taxon>Herpesvirales</taxon>
        <taxon>Orthoherpesviridae</taxon>
        <taxon>Alphaherpesvirinae</taxon>
        <taxon>Simplexvirus</taxon>
        <taxon>Simplexvirus humanalpha2</taxon>
    </lineage>
</organism>
<name>A0A481THW4_HHV2</name>
<protein>
    <submittedName>
        <fullName evidence="1">Uncharacterized protein</fullName>
    </submittedName>
</protein>
<organismHost>
    <name type="scientific">Homo sapiens</name>
    <name type="common">Human</name>
    <dbReference type="NCBI Taxonomy" id="9606"/>
</organismHost>
<accession>A0A481THW4</accession>